<sequence>MPPRTRATMGMDTPASNDEYEPTTTPGPPGPTPTTDTLIQIMMEYMRRQGEQIARQDEQIARQDEQMKTLMEKLSLSSTAGDSIKNEIDEFCKDARAKLEGRHAVVLTGSNNYLEWKSSILADAHLIQAKDVLTKEETVPPTTVPLDMELWNKKNELLYTRIFQSLNATRNASLPPRRSEIYA</sequence>
<gene>
    <name evidence="2" type="ORF">I7I52_05791</name>
</gene>
<comment type="caution">
    <text evidence="2">The sequence shown here is derived from an EMBL/GenBank/DDBJ whole genome shotgun (WGS) entry which is preliminary data.</text>
</comment>
<dbReference type="VEuPathDB" id="FungiDB:I7I52_05791"/>
<organism evidence="2 3">
    <name type="scientific">Ajellomyces capsulatus</name>
    <name type="common">Darling's disease fungus</name>
    <name type="synonym">Histoplasma capsulatum</name>
    <dbReference type="NCBI Taxonomy" id="5037"/>
    <lineage>
        <taxon>Eukaryota</taxon>
        <taxon>Fungi</taxon>
        <taxon>Dikarya</taxon>
        <taxon>Ascomycota</taxon>
        <taxon>Pezizomycotina</taxon>
        <taxon>Eurotiomycetes</taxon>
        <taxon>Eurotiomycetidae</taxon>
        <taxon>Onygenales</taxon>
        <taxon>Ajellomycetaceae</taxon>
        <taxon>Histoplasma</taxon>
    </lineage>
</organism>
<accession>A0A8H7YQM4</accession>
<proteinExistence type="predicted"/>
<evidence type="ECO:0000313" key="3">
    <source>
        <dbReference type="Proteomes" id="UP000670092"/>
    </source>
</evidence>
<protein>
    <submittedName>
        <fullName evidence="2">Uncharacterized protein</fullName>
    </submittedName>
</protein>
<evidence type="ECO:0000256" key="1">
    <source>
        <dbReference type="SAM" id="MobiDB-lite"/>
    </source>
</evidence>
<name>A0A8H7YQM4_AJECA</name>
<dbReference type="EMBL" id="JAEVHI010000003">
    <property type="protein sequence ID" value="KAG5295506.1"/>
    <property type="molecule type" value="Genomic_DNA"/>
</dbReference>
<dbReference type="AlphaFoldDB" id="A0A8H7YQM4"/>
<feature type="region of interest" description="Disordered" evidence="1">
    <location>
        <begin position="1"/>
        <end position="33"/>
    </location>
</feature>
<evidence type="ECO:0000313" key="2">
    <source>
        <dbReference type="EMBL" id="KAG5295506.1"/>
    </source>
</evidence>
<reference evidence="2 3" key="1">
    <citation type="submission" date="2021-01" db="EMBL/GenBank/DDBJ databases">
        <title>Chromosome-level genome assembly of a human fungal pathogen reveals clustering of transcriptionally co-regulated genes.</title>
        <authorList>
            <person name="Voorhies M."/>
            <person name="Cohen S."/>
            <person name="Shea T.P."/>
            <person name="Petrus S."/>
            <person name="Munoz J.F."/>
            <person name="Poplawski S."/>
            <person name="Goldman W.E."/>
            <person name="Michael T."/>
            <person name="Cuomo C.A."/>
            <person name="Sil A."/>
            <person name="Beyhan S."/>
        </authorList>
    </citation>
    <scope>NUCLEOTIDE SEQUENCE [LARGE SCALE GENOMIC DNA]</scope>
    <source>
        <strain evidence="2 3">G184AR</strain>
    </source>
</reference>
<dbReference type="Proteomes" id="UP000670092">
    <property type="component" value="Unassembled WGS sequence"/>
</dbReference>
<dbReference type="OrthoDB" id="4188863at2759"/>